<comment type="caution">
    <text evidence="1">The sequence shown here is derived from an EMBL/GenBank/DDBJ whole genome shotgun (WGS) entry which is preliminary data.</text>
</comment>
<sequence length="33" mass="3583">LLLLLFLSIQGKVVLQQPEPFGEIFASVPAGEE</sequence>
<gene>
    <name evidence="1" type="ORF">S06H3_61068</name>
</gene>
<dbReference type="EMBL" id="BARV01039958">
    <property type="protein sequence ID" value="GAI49451.1"/>
    <property type="molecule type" value="Genomic_DNA"/>
</dbReference>
<evidence type="ECO:0008006" key="2">
    <source>
        <dbReference type="Google" id="ProtNLM"/>
    </source>
</evidence>
<name>X1Q3Z5_9ZZZZ</name>
<accession>X1Q3Z5</accession>
<proteinExistence type="predicted"/>
<feature type="non-terminal residue" evidence="1">
    <location>
        <position position="1"/>
    </location>
</feature>
<dbReference type="AlphaFoldDB" id="X1Q3Z5"/>
<organism evidence="1">
    <name type="scientific">marine sediment metagenome</name>
    <dbReference type="NCBI Taxonomy" id="412755"/>
    <lineage>
        <taxon>unclassified sequences</taxon>
        <taxon>metagenomes</taxon>
        <taxon>ecological metagenomes</taxon>
    </lineage>
</organism>
<dbReference type="Gene3D" id="1.10.10.580">
    <property type="entry name" value="Structural maintenance of chromosome 1. Chain E"/>
    <property type="match status" value="1"/>
</dbReference>
<dbReference type="InterPro" id="IPR023093">
    <property type="entry name" value="ScpA-like_C"/>
</dbReference>
<reference evidence="1" key="1">
    <citation type="journal article" date="2014" name="Front. Microbiol.">
        <title>High frequency of phylogenetically diverse reductive dehalogenase-homologous genes in deep subseafloor sedimentary metagenomes.</title>
        <authorList>
            <person name="Kawai M."/>
            <person name="Futagami T."/>
            <person name="Toyoda A."/>
            <person name="Takaki Y."/>
            <person name="Nishi S."/>
            <person name="Hori S."/>
            <person name="Arai W."/>
            <person name="Tsubouchi T."/>
            <person name="Morono Y."/>
            <person name="Uchiyama I."/>
            <person name="Ito T."/>
            <person name="Fujiyama A."/>
            <person name="Inagaki F."/>
            <person name="Takami H."/>
        </authorList>
    </citation>
    <scope>NUCLEOTIDE SEQUENCE</scope>
    <source>
        <strain evidence="1">Expedition CK06-06</strain>
    </source>
</reference>
<evidence type="ECO:0000313" key="1">
    <source>
        <dbReference type="EMBL" id="GAI49451.1"/>
    </source>
</evidence>
<protein>
    <recommendedName>
        <fullName evidence="2">Rad21/Rec8-like protein C-terminal eukaryotic domain-containing protein</fullName>
    </recommendedName>
</protein>